<dbReference type="AlphaFoldDB" id="A0A4R6S592"/>
<keyword evidence="1" id="KW-0812">Transmembrane</keyword>
<comment type="caution">
    <text evidence="2">The sequence shown here is derived from an EMBL/GenBank/DDBJ whole genome shotgun (WGS) entry which is preliminary data.</text>
</comment>
<evidence type="ECO:0000256" key="1">
    <source>
        <dbReference type="SAM" id="Phobius"/>
    </source>
</evidence>
<feature type="transmembrane region" description="Helical" evidence="1">
    <location>
        <begin position="127"/>
        <end position="152"/>
    </location>
</feature>
<proteinExistence type="predicted"/>
<keyword evidence="3" id="KW-1185">Reference proteome</keyword>
<name>A0A4R6S592_LABRH</name>
<gene>
    <name evidence="2" type="ORF">EV186_105191</name>
</gene>
<accession>A0A4R6S592</accession>
<dbReference type="Proteomes" id="UP000295444">
    <property type="component" value="Unassembled WGS sequence"/>
</dbReference>
<keyword evidence="1" id="KW-1133">Transmembrane helix</keyword>
<feature type="transmembrane region" description="Helical" evidence="1">
    <location>
        <begin position="12"/>
        <end position="29"/>
    </location>
</feature>
<evidence type="ECO:0000313" key="2">
    <source>
        <dbReference type="EMBL" id="TDP94959.1"/>
    </source>
</evidence>
<dbReference type="OrthoDB" id="4922020at2"/>
<dbReference type="RefSeq" id="WP_133852363.1">
    <property type="nucleotide sequence ID" value="NZ_SNXZ01000005.1"/>
</dbReference>
<dbReference type="EMBL" id="SNXZ01000005">
    <property type="protein sequence ID" value="TDP94959.1"/>
    <property type="molecule type" value="Genomic_DNA"/>
</dbReference>
<organism evidence="2 3">
    <name type="scientific">Labedaea rhizosphaerae</name>
    <dbReference type="NCBI Taxonomy" id="598644"/>
    <lineage>
        <taxon>Bacteria</taxon>
        <taxon>Bacillati</taxon>
        <taxon>Actinomycetota</taxon>
        <taxon>Actinomycetes</taxon>
        <taxon>Pseudonocardiales</taxon>
        <taxon>Pseudonocardiaceae</taxon>
        <taxon>Labedaea</taxon>
    </lineage>
</organism>
<reference evidence="2 3" key="1">
    <citation type="submission" date="2019-03" db="EMBL/GenBank/DDBJ databases">
        <title>Genomic Encyclopedia of Type Strains, Phase IV (KMG-IV): sequencing the most valuable type-strain genomes for metagenomic binning, comparative biology and taxonomic classification.</title>
        <authorList>
            <person name="Goeker M."/>
        </authorList>
    </citation>
    <scope>NUCLEOTIDE SEQUENCE [LARGE SCALE GENOMIC DNA]</scope>
    <source>
        <strain evidence="2 3">DSM 45361</strain>
    </source>
</reference>
<evidence type="ECO:0000313" key="3">
    <source>
        <dbReference type="Proteomes" id="UP000295444"/>
    </source>
</evidence>
<protein>
    <submittedName>
        <fullName evidence="2">Uncharacterized protein</fullName>
    </submittedName>
</protein>
<keyword evidence="1" id="KW-0472">Membrane</keyword>
<sequence>MIADLRESRAGWVWAAVAALGFVVLQLFLAPSERLWPDSARYAEGAYRVLGNDPHDAHLLAVRLWCTDQVTAAQAAKDGYAQCVAQNADHFTPTAQVRYQAIFDSRPGYPPAVAAVAPVIGVRSGLWVVPVFCGLLVLCGLSMASVVAVLLLS</sequence>